<dbReference type="CDD" id="cd00093">
    <property type="entry name" value="HTH_XRE"/>
    <property type="match status" value="1"/>
</dbReference>
<gene>
    <name evidence="4" type="ORF">GCM10009789_02380</name>
</gene>
<proteinExistence type="predicted"/>
<dbReference type="InterPro" id="IPR010982">
    <property type="entry name" value="Lambda_DNA-bd_dom_sf"/>
</dbReference>
<organism evidence="4 5">
    <name type="scientific">Kribbella sancticallisti</name>
    <dbReference type="NCBI Taxonomy" id="460087"/>
    <lineage>
        <taxon>Bacteria</taxon>
        <taxon>Bacillati</taxon>
        <taxon>Actinomycetota</taxon>
        <taxon>Actinomycetes</taxon>
        <taxon>Propionibacteriales</taxon>
        <taxon>Kribbellaceae</taxon>
        <taxon>Kribbella</taxon>
    </lineage>
</organism>
<reference evidence="5" key="1">
    <citation type="journal article" date="2019" name="Int. J. Syst. Evol. Microbiol.">
        <title>The Global Catalogue of Microorganisms (GCM) 10K type strain sequencing project: providing services to taxonomists for standard genome sequencing and annotation.</title>
        <authorList>
            <consortium name="The Broad Institute Genomics Platform"/>
            <consortium name="The Broad Institute Genome Sequencing Center for Infectious Disease"/>
            <person name="Wu L."/>
            <person name="Ma J."/>
        </authorList>
    </citation>
    <scope>NUCLEOTIDE SEQUENCE [LARGE SCALE GENOMIC DNA]</scope>
    <source>
        <strain evidence="5">JCM 14969</strain>
    </source>
</reference>
<feature type="region of interest" description="Disordered" evidence="2">
    <location>
        <begin position="77"/>
        <end position="116"/>
    </location>
</feature>
<comment type="caution">
    <text evidence="4">The sequence shown here is derived from an EMBL/GenBank/DDBJ whole genome shotgun (WGS) entry which is preliminary data.</text>
</comment>
<dbReference type="Pfam" id="PF13560">
    <property type="entry name" value="HTH_31"/>
    <property type="match status" value="1"/>
</dbReference>
<name>A0ABP4MY48_9ACTN</name>
<dbReference type="Pfam" id="PF07883">
    <property type="entry name" value="Cupin_2"/>
    <property type="match status" value="1"/>
</dbReference>
<feature type="domain" description="HTH cro/C1-type" evidence="3">
    <location>
        <begin position="20"/>
        <end position="74"/>
    </location>
</feature>
<dbReference type="PANTHER" id="PTHR46797">
    <property type="entry name" value="HTH-TYPE TRANSCRIPTIONAL REGULATOR"/>
    <property type="match status" value="1"/>
</dbReference>
<dbReference type="SUPFAM" id="SSF47413">
    <property type="entry name" value="lambda repressor-like DNA-binding domains"/>
    <property type="match status" value="1"/>
</dbReference>
<sequence length="257" mass="27216">MATGSSGEQGGLPIAVGARLKDIRQGKWLTLREVAKRLAISPSLLSQVENGKTQPSVGTLYGLVTFYGVSMDAVLTGREPSGAGPEPSGTGRPRPAESRRPQAHAPGGAAVQRAQENPKLVMENGVTWERLAIVTSDRSIQPILVTYAPGASSSLQGKWTQHLGVEYAYLLSGVLTLHLEFDVHEVGPGDSIAFDSTRPHYYSNETDQDAKAVFFVDNRERDEVGQAADGADDANGVARILTDLGLAADPPAESARG</sequence>
<dbReference type="PANTHER" id="PTHR46797:SF1">
    <property type="entry name" value="METHYLPHOSPHONATE SYNTHASE"/>
    <property type="match status" value="1"/>
</dbReference>
<keyword evidence="1" id="KW-0238">DNA-binding</keyword>
<evidence type="ECO:0000256" key="1">
    <source>
        <dbReference type="ARBA" id="ARBA00023125"/>
    </source>
</evidence>
<evidence type="ECO:0000259" key="3">
    <source>
        <dbReference type="PROSITE" id="PS50943"/>
    </source>
</evidence>
<dbReference type="InterPro" id="IPR001387">
    <property type="entry name" value="Cro/C1-type_HTH"/>
</dbReference>
<keyword evidence="5" id="KW-1185">Reference proteome</keyword>
<dbReference type="PROSITE" id="PS50943">
    <property type="entry name" value="HTH_CROC1"/>
    <property type="match status" value="1"/>
</dbReference>
<dbReference type="CDD" id="cd02209">
    <property type="entry name" value="cupin_XRE_C"/>
    <property type="match status" value="1"/>
</dbReference>
<protein>
    <submittedName>
        <fullName evidence="4">XRE family transcriptional regulator</fullName>
    </submittedName>
</protein>
<dbReference type="InterPro" id="IPR013096">
    <property type="entry name" value="Cupin_2"/>
</dbReference>
<dbReference type="Gene3D" id="2.60.120.10">
    <property type="entry name" value="Jelly Rolls"/>
    <property type="match status" value="1"/>
</dbReference>
<dbReference type="InterPro" id="IPR014710">
    <property type="entry name" value="RmlC-like_jellyroll"/>
</dbReference>
<accession>A0ABP4MY48</accession>
<dbReference type="InterPro" id="IPR050807">
    <property type="entry name" value="TransReg_Diox_bact_type"/>
</dbReference>
<evidence type="ECO:0000313" key="5">
    <source>
        <dbReference type="Proteomes" id="UP001500393"/>
    </source>
</evidence>
<dbReference type="SUPFAM" id="SSF51182">
    <property type="entry name" value="RmlC-like cupins"/>
    <property type="match status" value="1"/>
</dbReference>
<dbReference type="SMART" id="SM00530">
    <property type="entry name" value="HTH_XRE"/>
    <property type="match status" value="1"/>
</dbReference>
<evidence type="ECO:0000256" key="2">
    <source>
        <dbReference type="SAM" id="MobiDB-lite"/>
    </source>
</evidence>
<dbReference type="Proteomes" id="UP001500393">
    <property type="component" value="Unassembled WGS sequence"/>
</dbReference>
<evidence type="ECO:0000313" key="4">
    <source>
        <dbReference type="EMBL" id="GAA1552284.1"/>
    </source>
</evidence>
<dbReference type="Gene3D" id="1.10.260.40">
    <property type="entry name" value="lambda repressor-like DNA-binding domains"/>
    <property type="match status" value="1"/>
</dbReference>
<dbReference type="RefSeq" id="WP_344208770.1">
    <property type="nucleotide sequence ID" value="NZ_BAAAOS010000005.1"/>
</dbReference>
<dbReference type="EMBL" id="BAAAOS010000005">
    <property type="protein sequence ID" value="GAA1552284.1"/>
    <property type="molecule type" value="Genomic_DNA"/>
</dbReference>
<dbReference type="InterPro" id="IPR011051">
    <property type="entry name" value="RmlC_Cupin_sf"/>
</dbReference>